<feature type="non-terminal residue" evidence="8">
    <location>
        <position position="1"/>
    </location>
</feature>
<comment type="similarity">
    <text evidence="2 6">Belongs to the peptidase S54 family.</text>
</comment>
<dbReference type="GO" id="GO:0016020">
    <property type="term" value="C:membrane"/>
    <property type="evidence" value="ECO:0007669"/>
    <property type="project" value="UniProtKB-SubCell"/>
</dbReference>
<feature type="transmembrane region" description="Helical" evidence="6">
    <location>
        <begin position="123"/>
        <end position="142"/>
    </location>
</feature>
<dbReference type="Pfam" id="PF01694">
    <property type="entry name" value="Rhomboid"/>
    <property type="match status" value="1"/>
</dbReference>
<feature type="domain" description="Peptidase S54 rhomboid" evidence="7">
    <location>
        <begin position="121"/>
        <end position="223"/>
    </location>
</feature>
<dbReference type="PANTHER" id="PTHR22936">
    <property type="entry name" value="RHOMBOID-RELATED"/>
    <property type="match status" value="1"/>
</dbReference>
<dbReference type="GO" id="GO:0006508">
    <property type="term" value="P:proteolysis"/>
    <property type="evidence" value="ECO:0007669"/>
    <property type="project" value="UniProtKB-KW"/>
</dbReference>
<feature type="transmembrane region" description="Helical" evidence="6">
    <location>
        <begin position="207"/>
        <end position="224"/>
    </location>
</feature>
<evidence type="ECO:0000256" key="4">
    <source>
        <dbReference type="ARBA" id="ARBA00022989"/>
    </source>
</evidence>
<dbReference type="EC" id="3.4.21.105" evidence="6"/>
<comment type="caution">
    <text evidence="6">Lacks conserved residue(s) required for the propagation of feature annotation.</text>
</comment>
<dbReference type="InterPro" id="IPR035952">
    <property type="entry name" value="Rhomboid-like_sf"/>
</dbReference>
<evidence type="ECO:0000256" key="2">
    <source>
        <dbReference type="ARBA" id="ARBA00009045"/>
    </source>
</evidence>
<keyword evidence="6" id="KW-0720">Serine protease</keyword>
<keyword evidence="3 6" id="KW-0812">Transmembrane</keyword>
<dbReference type="Gene3D" id="1.20.1540.10">
    <property type="entry name" value="Rhomboid-like"/>
    <property type="match status" value="1"/>
</dbReference>
<dbReference type="GO" id="GO:0004252">
    <property type="term" value="F:serine-type endopeptidase activity"/>
    <property type="evidence" value="ECO:0007669"/>
    <property type="project" value="InterPro"/>
</dbReference>
<reference evidence="8" key="1">
    <citation type="journal article" date="2019" name="Science">
        <title>Mutation of a bHLH transcription factor allowed almond domestication.</title>
        <authorList>
            <person name="Sanchez-Perez R."/>
            <person name="Pavan S."/>
            <person name="Mazzeo R."/>
            <person name="Moldovan C."/>
            <person name="Aiese Cigliano R."/>
            <person name="Del Cueto J."/>
            <person name="Ricciardi F."/>
            <person name="Lotti C."/>
            <person name="Ricciardi L."/>
            <person name="Dicenta F."/>
            <person name="Lopez-Marques R.L."/>
            <person name="Lindberg Moller B."/>
        </authorList>
    </citation>
    <scope>NUCLEOTIDE SEQUENCE</scope>
</reference>
<keyword evidence="5 6" id="KW-0472">Membrane</keyword>
<comment type="function">
    <text evidence="6">Serine protease involved in intramembrane proteolysis.</text>
</comment>
<dbReference type="SUPFAM" id="SSF144091">
    <property type="entry name" value="Rhomboid-like"/>
    <property type="match status" value="1"/>
</dbReference>
<evidence type="ECO:0000313" key="8">
    <source>
        <dbReference type="EMBL" id="BBG99078.1"/>
    </source>
</evidence>
<comment type="subcellular location">
    <subcellularLocation>
        <location evidence="1 6">Membrane</location>
        <topology evidence="1 6">Multi-pass membrane protein</topology>
    </subcellularLocation>
</comment>
<organism evidence="8">
    <name type="scientific">Prunus dulcis</name>
    <name type="common">Almond</name>
    <name type="synonym">Amygdalus dulcis</name>
    <dbReference type="NCBI Taxonomy" id="3755"/>
    <lineage>
        <taxon>Eukaryota</taxon>
        <taxon>Viridiplantae</taxon>
        <taxon>Streptophyta</taxon>
        <taxon>Embryophyta</taxon>
        <taxon>Tracheophyta</taxon>
        <taxon>Spermatophyta</taxon>
        <taxon>Magnoliopsida</taxon>
        <taxon>eudicotyledons</taxon>
        <taxon>Gunneridae</taxon>
        <taxon>Pentapetalae</taxon>
        <taxon>rosids</taxon>
        <taxon>fabids</taxon>
        <taxon>Rosales</taxon>
        <taxon>Rosaceae</taxon>
        <taxon>Amygdaloideae</taxon>
        <taxon>Amygdaleae</taxon>
        <taxon>Prunus</taxon>
    </lineage>
</organism>
<comment type="catalytic activity">
    <reaction evidence="6">
        <text>Cleaves type-1 transmembrane domains using a catalytic dyad composed of serine and histidine that are contributed by different transmembrane domains.</text>
        <dbReference type="EC" id="3.4.21.105"/>
    </reaction>
</comment>
<dbReference type="InterPro" id="IPR002610">
    <property type="entry name" value="Peptidase_S54_rhomboid-like"/>
</dbReference>
<dbReference type="AlphaFoldDB" id="A0A4Y1R4N9"/>
<keyword evidence="6" id="KW-0378">Hydrolase</keyword>
<feature type="transmembrane region" description="Helical" evidence="6">
    <location>
        <begin position="154"/>
        <end position="172"/>
    </location>
</feature>
<name>A0A4Y1R4N9_PRUDU</name>
<accession>A0A4Y1R4N9</accession>
<feature type="transmembrane region" description="Helical" evidence="6">
    <location>
        <begin position="250"/>
        <end position="269"/>
    </location>
</feature>
<feature type="transmembrane region" description="Helical" evidence="6">
    <location>
        <begin position="35"/>
        <end position="56"/>
    </location>
</feature>
<evidence type="ECO:0000259" key="7">
    <source>
        <dbReference type="Pfam" id="PF01694"/>
    </source>
</evidence>
<gene>
    <name evidence="8" type="ORF">Prudu_008659</name>
</gene>
<dbReference type="PANTHER" id="PTHR22936:SF107">
    <property type="entry name" value="RHOMBOID-LIKE PROTEIN 1"/>
    <property type="match status" value="1"/>
</dbReference>
<evidence type="ECO:0000256" key="6">
    <source>
        <dbReference type="RuleBase" id="RU362115"/>
    </source>
</evidence>
<keyword evidence="6" id="KW-0645">Protease</keyword>
<protein>
    <recommendedName>
        <fullName evidence="6">RHOMBOID-like protein</fullName>
        <ecNumber evidence="6">3.4.21.105</ecNumber>
    </recommendedName>
</protein>
<feature type="transmembrane region" description="Helical" evidence="6">
    <location>
        <begin position="184"/>
        <end position="201"/>
    </location>
</feature>
<evidence type="ECO:0000256" key="3">
    <source>
        <dbReference type="ARBA" id="ARBA00022692"/>
    </source>
</evidence>
<evidence type="ECO:0000256" key="5">
    <source>
        <dbReference type="ARBA" id="ARBA00023136"/>
    </source>
</evidence>
<keyword evidence="4 6" id="KW-1133">Transmembrane helix</keyword>
<dbReference type="EMBL" id="AP019299">
    <property type="protein sequence ID" value="BBG99078.1"/>
    <property type="molecule type" value="Genomic_DNA"/>
</dbReference>
<proteinExistence type="inferred from homology"/>
<evidence type="ECO:0000256" key="1">
    <source>
        <dbReference type="ARBA" id="ARBA00004141"/>
    </source>
</evidence>
<dbReference type="InterPro" id="IPR022764">
    <property type="entry name" value="Peptidase_S54_rhomboid_dom"/>
</dbReference>
<sequence>KTKKENVSTTTAPYYAPPPPAYYAPPLMPPPPKRYSPWLVPLIFLVNLGLFIWIMYENNCPSRISKDQCMLGQYLDRFSFQPWKDNRMVGPTPETLQRLGGLDRKLVVDVVNHGAFCPPYRFVFVYVLAGLGGNLASCLNIIKHDWSSKTISVGASGAIFGLLGASLSELITNWTVYDDKCSTIMILILNAALNLAIGFLLKMDNSGHVGGLVAGFFLGFVLFVKPQFGYVSSKYIPSYHQVKRTPRHNFCQYFLGLVALAVLVILYGVGFGKLFNIKEIKEHLPDSVKNY</sequence>